<gene>
    <name evidence="1" type="ordered locus">Acid345_3169</name>
</gene>
<keyword evidence="2" id="KW-1185">Reference proteome</keyword>
<dbReference type="RefSeq" id="WP_011523969.1">
    <property type="nucleotide sequence ID" value="NC_008009.1"/>
</dbReference>
<dbReference type="KEGG" id="aba:Acid345_3169"/>
<dbReference type="HOGENOM" id="CLU_1719942_0_0_0"/>
<organism evidence="1 2">
    <name type="scientific">Koribacter versatilis (strain Ellin345)</name>
    <dbReference type="NCBI Taxonomy" id="204669"/>
    <lineage>
        <taxon>Bacteria</taxon>
        <taxon>Pseudomonadati</taxon>
        <taxon>Acidobacteriota</taxon>
        <taxon>Terriglobia</taxon>
        <taxon>Terriglobales</taxon>
        <taxon>Candidatus Korobacteraceae</taxon>
        <taxon>Candidatus Korobacter</taxon>
    </lineage>
</organism>
<evidence type="ECO:0000313" key="1">
    <source>
        <dbReference type="EMBL" id="ABF42170.1"/>
    </source>
</evidence>
<dbReference type="EnsemblBacteria" id="ABF42170">
    <property type="protein sequence ID" value="ABF42170"/>
    <property type="gene ID" value="Acid345_3169"/>
</dbReference>
<protein>
    <submittedName>
        <fullName evidence="1">Uncharacterized protein</fullName>
    </submittedName>
</protein>
<dbReference type="EMBL" id="CP000360">
    <property type="protein sequence ID" value="ABF42170.1"/>
    <property type="molecule type" value="Genomic_DNA"/>
</dbReference>
<reference evidence="1 2" key="1">
    <citation type="journal article" date="2009" name="Appl. Environ. Microbiol.">
        <title>Three genomes from the phylum Acidobacteria provide insight into the lifestyles of these microorganisms in soils.</title>
        <authorList>
            <person name="Ward N.L."/>
            <person name="Challacombe J.F."/>
            <person name="Janssen P.H."/>
            <person name="Henrissat B."/>
            <person name="Coutinho P.M."/>
            <person name="Wu M."/>
            <person name="Xie G."/>
            <person name="Haft D.H."/>
            <person name="Sait M."/>
            <person name="Badger J."/>
            <person name="Barabote R.D."/>
            <person name="Bradley B."/>
            <person name="Brettin T.S."/>
            <person name="Brinkac L.M."/>
            <person name="Bruce D."/>
            <person name="Creasy T."/>
            <person name="Daugherty S.C."/>
            <person name="Davidsen T.M."/>
            <person name="DeBoy R.T."/>
            <person name="Detter J.C."/>
            <person name="Dodson R.J."/>
            <person name="Durkin A.S."/>
            <person name="Ganapathy A."/>
            <person name="Gwinn-Giglio M."/>
            <person name="Han C.S."/>
            <person name="Khouri H."/>
            <person name="Kiss H."/>
            <person name="Kothari S.P."/>
            <person name="Madupu R."/>
            <person name="Nelson K.E."/>
            <person name="Nelson W.C."/>
            <person name="Paulsen I."/>
            <person name="Penn K."/>
            <person name="Ren Q."/>
            <person name="Rosovitz M.J."/>
            <person name="Selengut J.D."/>
            <person name="Shrivastava S."/>
            <person name="Sullivan S.A."/>
            <person name="Tapia R."/>
            <person name="Thompson L.S."/>
            <person name="Watkins K.L."/>
            <person name="Yang Q."/>
            <person name="Yu C."/>
            <person name="Zafar N."/>
            <person name="Zhou L."/>
            <person name="Kuske C.R."/>
        </authorList>
    </citation>
    <scope>NUCLEOTIDE SEQUENCE [LARGE SCALE GENOMIC DNA]</scope>
    <source>
        <strain evidence="1 2">Ellin345</strain>
    </source>
</reference>
<sequence length="152" mass="16310">MSVSIGEQIVVQMVAALNAPGDKPCTAIRGQVDPVAIGQLPGIFLYSQKEAQTLESNATGRRIRTVRVLLIAEGVSPADSLIDPLYQFVVTTLRAAASSDDNALGVLLKQIYDTSILWETEASYEDRCVAAVDFDVHFITELDDPSAKGSQA</sequence>
<dbReference type="STRING" id="204669.Acid345_3169"/>
<accession>Q1ILT0</accession>
<proteinExistence type="predicted"/>
<dbReference type="Proteomes" id="UP000002432">
    <property type="component" value="Chromosome"/>
</dbReference>
<name>Q1ILT0_KORVE</name>
<evidence type="ECO:0000313" key="2">
    <source>
        <dbReference type="Proteomes" id="UP000002432"/>
    </source>
</evidence>
<dbReference type="AlphaFoldDB" id="Q1ILT0"/>